<dbReference type="SUPFAM" id="SSF53474">
    <property type="entry name" value="alpha/beta-Hydrolases"/>
    <property type="match status" value="1"/>
</dbReference>
<reference evidence="3 4" key="1">
    <citation type="submission" date="2020-01" db="EMBL/GenBank/DDBJ databases">
        <title>Genomic analysis of Aminipila sp. CBA3637.</title>
        <authorList>
            <person name="Kim Y.B."/>
            <person name="Roh S.W."/>
        </authorList>
    </citation>
    <scope>NUCLEOTIDE SEQUENCE [LARGE SCALE GENOMIC DNA]</scope>
    <source>
        <strain evidence="3 4">CBA3637</strain>
    </source>
</reference>
<feature type="domain" description="Dienelactone hydrolase" evidence="2">
    <location>
        <begin position="46"/>
        <end position="254"/>
    </location>
</feature>
<gene>
    <name evidence="3" type="ORF">Ami3637_16875</name>
</gene>
<dbReference type="Gene3D" id="3.40.50.1820">
    <property type="entry name" value="alpha/beta hydrolase"/>
    <property type="match status" value="1"/>
</dbReference>
<dbReference type="InterPro" id="IPR050261">
    <property type="entry name" value="FrsA_esterase"/>
</dbReference>
<evidence type="ECO:0000313" key="3">
    <source>
        <dbReference type="EMBL" id="QHI73833.1"/>
    </source>
</evidence>
<keyword evidence="1 3" id="KW-0378">Hydrolase</keyword>
<dbReference type="Proteomes" id="UP000463883">
    <property type="component" value="Chromosome"/>
</dbReference>
<accession>A0A6P1MKZ8</accession>
<evidence type="ECO:0000259" key="2">
    <source>
        <dbReference type="Pfam" id="PF01738"/>
    </source>
</evidence>
<dbReference type="InterPro" id="IPR029058">
    <property type="entry name" value="AB_hydrolase_fold"/>
</dbReference>
<proteinExistence type="predicted"/>
<evidence type="ECO:0000256" key="1">
    <source>
        <dbReference type="ARBA" id="ARBA00022801"/>
    </source>
</evidence>
<dbReference type="PANTHER" id="PTHR22946">
    <property type="entry name" value="DIENELACTONE HYDROLASE DOMAIN-CONTAINING PROTEIN-RELATED"/>
    <property type="match status" value="1"/>
</dbReference>
<dbReference type="GO" id="GO:0052689">
    <property type="term" value="F:carboxylic ester hydrolase activity"/>
    <property type="evidence" value="ECO:0007669"/>
    <property type="project" value="UniProtKB-ARBA"/>
</dbReference>
<dbReference type="Pfam" id="PF01738">
    <property type="entry name" value="DLH"/>
    <property type="match status" value="1"/>
</dbReference>
<keyword evidence="4" id="KW-1185">Reference proteome</keyword>
<dbReference type="EMBL" id="CP047591">
    <property type="protein sequence ID" value="QHI73833.1"/>
    <property type="molecule type" value="Genomic_DNA"/>
</dbReference>
<evidence type="ECO:0000313" key="4">
    <source>
        <dbReference type="Proteomes" id="UP000463883"/>
    </source>
</evidence>
<organism evidence="3 4">
    <name type="scientific">Aminipila terrae</name>
    <dbReference type="NCBI Taxonomy" id="2697030"/>
    <lineage>
        <taxon>Bacteria</taxon>
        <taxon>Bacillati</taxon>
        <taxon>Bacillota</taxon>
        <taxon>Clostridia</taxon>
        <taxon>Peptostreptococcales</taxon>
        <taxon>Anaerovoracaceae</taxon>
        <taxon>Aminipila</taxon>
    </lineage>
</organism>
<protein>
    <submittedName>
        <fullName evidence="3">Alpha/beta fold hydrolase</fullName>
    </submittedName>
</protein>
<dbReference type="AlphaFoldDB" id="A0A6P1MKZ8"/>
<dbReference type="InterPro" id="IPR002925">
    <property type="entry name" value="Dienelactn_hydro"/>
</dbReference>
<dbReference type="KEGG" id="amic:Ami3637_16875"/>
<dbReference type="RefSeq" id="WP_162363594.1">
    <property type="nucleotide sequence ID" value="NZ_CP047591.1"/>
</dbReference>
<name>A0A6P1MKZ8_9FIRM</name>
<sequence length="273" mass="30862">MGILVLMLFSALFYGGYGHFMKEKAEVIRETVHIKNIPVIETFIDDGKKKPMIIVQHGFKNKKESTIELANKLAEKGFFVVSPDAYAHGQRTEGALSLVEIIVNTSREYDKLIGAYAKDDRVDIKRLGITGFSMGGCITFHYAVYGKYHPEAIAPTISTPYFEQLIGSNLSRSIYSSKQGLTIAQDENTINHIDQYILDNSPYKDYRNLKDVAVLMQNGEMDQYVNSNGVNMLKDTLSKINPRVTLVMIPETRHQVKPEMINNIVDFMCHNVN</sequence>
<dbReference type="PANTHER" id="PTHR22946:SF9">
    <property type="entry name" value="POLYKETIDE TRANSFERASE AF380"/>
    <property type="match status" value="1"/>
</dbReference>